<keyword evidence="2" id="KW-1185">Reference proteome</keyword>
<proteinExistence type="predicted"/>
<dbReference type="AlphaFoldDB" id="A0A7J9LGM4"/>
<evidence type="ECO:0000313" key="1">
    <source>
        <dbReference type="EMBL" id="MBA0857519.1"/>
    </source>
</evidence>
<accession>A0A7J9LGM4</accession>
<protein>
    <submittedName>
        <fullName evidence="1">Uncharacterized protein</fullName>
    </submittedName>
</protein>
<evidence type="ECO:0000313" key="2">
    <source>
        <dbReference type="Proteomes" id="UP000593576"/>
    </source>
</evidence>
<comment type="caution">
    <text evidence="1">The sequence shown here is derived from an EMBL/GenBank/DDBJ whole genome shotgun (WGS) entry which is preliminary data.</text>
</comment>
<dbReference type="OrthoDB" id="1743754at2759"/>
<dbReference type="Proteomes" id="UP000593576">
    <property type="component" value="Unassembled WGS sequence"/>
</dbReference>
<gene>
    <name evidence="1" type="ORF">Goshw_013400</name>
</gene>
<reference evidence="1 2" key="1">
    <citation type="journal article" date="2019" name="Genome Biol. Evol.">
        <title>Insights into the evolution of the New World diploid cottons (Gossypium, subgenus Houzingenia) based on genome sequencing.</title>
        <authorList>
            <person name="Grover C.E."/>
            <person name="Arick M.A. 2nd"/>
            <person name="Thrash A."/>
            <person name="Conover J.L."/>
            <person name="Sanders W.S."/>
            <person name="Peterson D.G."/>
            <person name="Frelichowski J.E."/>
            <person name="Scheffler J.A."/>
            <person name="Scheffler B.E."/>
            <person name="Wendel J.F."/>
        </authorList>
    </citation>
    <scope>NUCLEOTIDE SEQUENCE [LARGE SCALE GENOMIC DNA]</scope>
    <source>
        <strain evidence="1">1</strain>
        <tissue evidence="1">Leaf</tissue>
    </source>
</reference>
<organism evidence="1 2">
    <name type="scientific">Gossypium schwendimanii</name>
    <name type="common">Cotton</name>
    <dbReference type="NCBI Taxonomy" id="34291"/>
    <lineage>
        <taxon>Eukaryota</taxon>
        <taxon>Viridiplantae</taxon>
        <taxon>Streptophyta</taxon>
        <taxon>Embryophyta</taxon>
        <taxon>Tracheophyta</taxon>
        <taxon>Spermatophyta</taxon>
        <taxon>Magnoliopsida</taxon>
        <taxon>eudicotyledons</taxon>
        <taxon>Gunneridae</taxon>
        <taxon>Pentapetalae</taxon>
        <taxon>rosids</taxon>
        <taxon>malvids</taxon>
        <taxon>Malvales</taxon>
        <taxon>Malvaceae</taxon>
        <taxon>Malvoideae</taxon>
        <taxon>Gossypium</taxon>
    </lineage>
</organism>
<name>A0A7J9LGM4_GOSSC</name>
<sequence>MAVFAPADPLILPLEEKLVNANSKALYVILYGFHPQEFKRITKYNVAKLSQGILKNTQEGIRNYWRILCKVMWPFQSSIRSNFFIYDGSIEAYHEDDDPLTYEEAMQDVNSKL</sequence>
<dbReference type="EMBL" id="JABFAF010000006">
    <property type="protein sequence ID" value="MBA0857519.1"/>
    <property type="molecule type" value="Genomic_DNA"/>
</dbReference>